<evidence type="ECO:0000313" key="1">
    <source>
        <dbReference type="EMBL" id="JAH73200.1"/>
    </source>
</evidence>
<protein>
    <submittedName>
        <fullName evidence="1">Uncharacterized protein</fullName>
    </submittedName>
</protein>
<sequence>MSPLGPKPQSFLGSAL</sequence>
<organism evidence="1">
    <name type="scientific">Anguilla anguilla</name>
    <name type="common">European freshwater eel</name>
    <name type="synonym">Muraena anguilla</name>
    <dbReference type="NCBI Taxonomy" id="7936"/>
    <lineage>
        <taxon>Eukaryota</taxon>
        <taxon>Metazoa</taxon>
        <taxon>Chordata</taxon>
        <taxon>Craniata</taxon>
        <taxon>Vertebrata</taxon>
        <taxon>Euteleostomi</taxon>
        <taxon>Actinopterygii</taxon>
        <taxon>Neopterygii</taxon>
        <taxon>Teleostei</taxon>
        <taxon>Anguilliformes</taxon>
        <taxon>Anguillidae</taxon>
        <taxon>Anguilla</taxon>
    </lineage>
</organism>
<accession>A0A0E9V6V2</accession>
<name>A0A0E9V6V2_ANGAN</name>
<dbReference type="EMBL" id="GBXM01035377">
    <property type="protein sequence ID" value="JAH73200.1"/>
    <property type="molecule type" value="Transcribed_RNA"/>
</dbReference>
<reference evidence="1" key="1">
    <citation type="submission" date="2014-11" db="EMBL/GenBank/DDBJ databases">
        <authorList>
            <person name="Amaro Gonzalez C."/>
        </authorList>
    </citation>
    <scope>NUCLEOTIDE SEQUENCE</scope>
</reference>
<dbReference type="AlphaFoldDB" id="A0A0E9V6V2"/>
<proteinExistence type="predicted"/>
<reference evidence="1" key="2">
    <citation type="journal article" date="2015" name="Fish Shellfish Immunol.">
        <title>Early steps in the European eel (Anguilla anguilla)-Vibrio vulnificus interaction in the gills: Role of the RtxA13 toxin.</title>
        <authorList>
            <person name="Callol A."/>
            <person name="Pajuelo D."/>
            <person name="Ebbesson L."/>
            <person name="Teles M."/>
            <person name="MacKenzie S."/>
            <person name="Amaro C."/>
        </authorList>
    </citation>
    <scope>NUCLEOTIDE SEQUENCE</scope>
</reference>